<protein>
    <submittedName>
        <fullName evidence="2">Phosphohydrolase</fullName>
    </submittedName>
</protein>
<dbReference type="Pfam" id="PF00149">
    <property type="entry name" value="Metallophos"/>
    <property type="match status" value="1"/>
</dbReference>
<comment type="caution">
    <text evidence="2">The sequence shown here is derived from an EMBL/GenBank/DDBJ whole genome shotgun (WGS) entry which is preliminary data.</text>
</comment>
<feature type="domain" description="Calcineurin-like phosphoesterase" evidence="1">
    <location>
        <begin position="19"/>
        <end position="236"/>
    </location>
</feature>
<dbReference type="RefSeq" id="WP_354500665.1">
    <property type="nucleotide sequence ID" value="NZ_JBEPLV010000006.1"/>
</dbReference>
<proteinExistence type="predicted"/>
<keyword evidence="3" id="KW-1185">Reference proteome</keyword>
<dbReference type="InterPro" id="IPR029052">
    <property type="entry name" value="Metallo-depent_PP-like"/>
</dbReference>
<evidence type="ECO:0000259" key="1">
    <source>
        <dbReference type="Pfam" id="PF00149"/>
    </source>
</evidence>
<name>A0ABV2F973_9BACL</name>
<dbReference type="SUPFAM" id="SSF56300">
    <property type="entry name" value="Metallo-dependent phosphatases"/>
    <property type="match status" value="1"/>
</dbReference>
<dbReference type="PANTHER" id="PTHR37844:SF2">
    <property type="entry name" value="SER_THR PROTEIN PHOSPHATASE SUPERFAMILY (AFU_ORTHOLOGUE AFUA_1G14840)"/>
    <property type="match status" value="1"/>
</dbReference>
<dbReference type="InterPro" id="IPR004843">
    <property type="entry name" value="Calcineurin-like_PHP"/>
</dbReference>
<reference evidence="2 3" key="1">
    <citation type="submission" date="2024-06" db="EMBL/GenBank/DDBJ databases">
        <title>Genomic Encyclopedia of Type Strains, Phase IV (KMG-IV): sequencing the most valuable type-strain genomes for metagenomic binning, comparative biology and taxonomic classification.</title>
        <authorList>
            <person name="Goeker M."/>
        </authorList>
    </citation>
    <scope>NUCLEOTIDE SEQUENCE [LARGE SCALE GENOMIC DNA]</scope>
    <source>
        <strain evidence="2 3">DSM 17253</strain>
    </source>
</reference>
<dbReference type="PANTHER" id="PTHR37844">
    <property type="entry name" value="SER/THR PROTEIN PHOSPHATASE SUPERFAMILY (AFU_ORTHOLOGUE AFUA_1G14840)"/>
    <property type="match status" value="1"/>
</dbReference>
<evidence type="ECO:0000313" key="2">
    <source>
        <dbReference type="EMBL" id="MET3548333.1"/>
    </source>
</evidence>
<dbReference type="Gene3D" id="3.60.21.10">
    <property type="match status" value="1"/>
</dbReference>
<accession>A0ABV2F973</accession>
<organism evidence="2 3">
    <name type="scientific">Paenibacillus favisporus</name>
    <dbReference type="NCBI Taxonomy" id="221028"/>
    <lineage>
        <taxon>Bacteria</taxon>
        <taxon>Bacillati</taxon>
        <taxon>Bacillota</taxon>
        <taxon>Bacilli</taxon>
        <taxon>Bacillales</taxon>
        <taxon>Paenibacillaceae</taxon>
        <taxon>Paenibacillus</taxon>
    </lineage>
</organism>
<dbReference type="EMBL" id="JBEPLV010000006">
    <property type="protein sequence ID" value="MET3548333.1"/>
    <property type="molecule type" value="Genomic_DNA"/>
</dbReference>
<dbReference type="Proteomes" id="UP001549098">
    <property type="component" value="Unassembled WGS sequence"/>
</dbReference>
<sequence>MADLVISNNNVPIEKTENPIVFISDLHFDYTKGKFKAKAASQMKSDFISFIKERYSDSILCLAGDIFDSYKKTLSFVKELEEKQIKGFFVLGNHDYWNNGTKSHQDIINLFSDETQDNQYFKFLVTGSKYYYNDICVIGDTGWTSFRRGKRQVTLRQFMGLPDAKKVKDFNPKRIIALHDEWVSFANDTLNKEEKVLIVTHFPMVDFTKEDKDCWWSSTTVLKGDNSWRVFGHTHRSEQQYNNVSSQRGYYNNDVEDLERKGGKQYSSCHFGILEKSIDQHNIIARSNFESISKFHSPIVVSNAKSEVELVSKVKLKGYRRCAANKHNFAVLANSPDAYLKSVKEITNGYLRDTYIGLNLSGNISRQVLEAIYHSIAIIESGDFSDVRAFVTTAVITGYVYNRMPLLIEGMRPLDDYDVMRFWLMLLTIKRYGIDMESINTVRSDKKNRITFCNVDMYLPAINNLSLNADEVQILMQITPLLPRPVTLLEDQNTLM</sequence>
<gene>
    <name evidence="2" type="ORF">ABID47_004963</name>
</gene>
<evidence type="ECO:0000313" key="3">
    <source>
        <dbReference type="Proteomes" id="UP001549098"/>
    </source>
</evidence>